<organism evidence="1 2">
    <name type="scientific">Melioribacter roseus (strain DSM 23840 / JCM 17771 / VKM B-2668 / P3M-2)</name>
    <dbReference type="NCBI Taxonomy" id="1191523"/>
    <lineage>
        <taxon>Bacteria</taxon>
        <taxon>Pseudomonadati</taxon>
        <taxon>Ignavibacteriota</taxon>
        <taxon>Ignavibacteria</taxon>
        <taxon>Ignavibacteriales</taxon>
        <taxon>Melioribacteraceae</taxon>
        <taxon>Melioribacter</taxon>
    </lineage>
</organism>
<evidence type="ECO:0000313" key="2">
    <source>
        <dbReference type="Proteomes" id="UP000009011"/>
    </source>
</evidence>
<dbReference type="HOGENOM" id="CLU_057100_2_0_10"/>
<dbReference type="AlphaFoldDB" id="I6ZYP1"/>
<reference evidence="1 2" key="1">
    <citation type="journal article" date="2013" name="PLoS ONE">
        <title>Genomic analysis of Melioribacter roseus, facultatively anaerobic organotrophic bacterium representing a novel deep lineage within Bacteriodetes/Chlorobi group.</title>
        <authorList>
            <person name="Kadnikov V.V."/>
            <person name="Mardanov A.V."/>
            <person name="Podosokorskaya O.A."/>
            <person name="Gavrilov S.N."/>
            <person name="Kublanov I.V."/>
            <person name="Beletsky A.V."/>
            <person name="Bonch-Osmolovskaya E.A."/>
            <person name="Ravin N.V."/>
        </authorList>
    </citation>
    <scope>NUCLEOTIDE SEQUENCE [LARGE SCALE GENOMIC DNA]</scope>
    <source>
        <strain evidence="2">JCM 17771 / P3M-2</strain>
    </source>
</reference>
<dbReference type="EMBL" id="CP003557">
    <property type="protein sequence ID" value="AFN74138.1"/>
    <property type="molecule type" value="Genomic_DNA"/>
</dbReference>
<dbReference type="KEGG" id="mro:MROS_0897"/>
<accession>I6ZYP1</accession>
<dbReference type="InterPro" id="IPR021428">
    <property type="entry name" value="DUF3078"/>
</dbReference>
<dbReference type="RefSeq" id="WP_014855574.1">
    <property type="nucleotide sequence ID" value="NC_018178.1"/>
</dbReference>
<protein>
    <recommendedName>
        <fullName evidence="3">DUF3078 domain-containing protein</fullName>
    </recommendedName>
</protein>
<gene>
    <name evidence="1" type="ordered locus">MROS_0897</name>
</gene>
<dbReference type="OrthoDB" id="1495718at2"/>
<keyword evidence="2" id="KW-1185">Reference proteome</keyword>
<sequence>MAYRTVIIYLFSLGLILAQTPDSLKGKWIPGLTTGLGINQVAFNNWVKGGENSIAWTLYGDFKLKYGADKWNFKHQLKAVYGRAKIGEATYKTTENDLFMEDVLSYKAGWAVDPFFSNSLRTQVTKGYDYKLTGAPNVSDFFDPGYITQTFGFAYDKYSNITTRIGVAFQEVISNRFIQYTDDPETSEIETFKFETGFESVTDMNFKLDDNIALASKLRLFSRFESLDVWDVRWDNVITAKVNNWLSVNFTYLLLYEKAQSLKTQTKEALQIGITYSIL</sequence>
<evidence type="ECO:0000313" key="1">
    <source>
        <dbReference type="EMBL" id="AFN74138.1"/>
    </source>
</evidence>
<evidence type="ECO:0008006" key="3">
    <source>
        <dbReference type="Google" id="ProtNLM"/>
    </source>
</evidence>
<dbReference type="Proteomes" id="UP000009011">
    <property type="component" value="Chromosome"/>
</dbReference>
<name>I6ZYP1_MELRP</name>
<dbReference type="STRING" id="1191523.MROS_0897"/>
<dbReference type="eggNOG" id="COG3137">
    <property type="taxonomic scope" value="Bacteria"/>
</dbReference>
<proteinExistence type="predicted"/>
<dbReference type="Pfam" id="PF11276">
    <property type="entry name" value="DUF3078"/>
    <property type="match status" value="1"/>
</dbReference>